<comment type="pathway">
    <text evidence="2 18">Amino-acid biosynthesis; L-threonine biosynthesis; L-threonine from L-aspartate: step 3/5.</text>
</comment>
<dbReference type="InterPro" id="IPR036291">
    <property type="entry name" value="NAD(P)-bd_dom_sf"/>
</dbReference>
<dbReference type="CDD" id="cd04881">
    <property type="entry name" value="ACT_HSDH-Hom"/>
    <property type="match status" value="1"/>
</dbReference>
<dbReference type="UniPathway" id="UPA00050">
    <property type="reaction ID" value="UER00063"/>
</dbReference>
<comment type="catalytic activity">
    <reaction evidence="14">
        <text>L-homoserine + NADP(+) = L-aspartate 4-semialdehyde + NADPH + H(+)</text>
        <dbReference type="Rhea" id="RHEA:15761"/>
        <dbReference type="ChEBI" id="CHEBI:15378"/>
        <dbReference type="ChEBI" id="CHEBI:57476"/>
        <dbReference type="ChEBI" id="CHEBI:57783"/>
        <dbReference type="ChEBI" id="CHEBI:58349"/>
        <dbReference type="ChEBI" id="CHEBI:537519"/>
        <dbReference type="EC" id="1.1.1.3"/>
    </reaction>
    <physiologicalReaction direction="right-to-left" evidence="14">
        <dbReference type="Rhea" id="RHEA:15763"/>
    </physiologicalReaction>
</comment>
<comment type="caution">
    <text evidence="21">The sequence shown here is derived from an EMBL/GenBank/DDBJ whole genome shotgun (WGS) entry which is preliminary data.</text>
</comment>
<dbReference type="InterPro" id="IPR002912">
    <property type="entry name" value="ACT_dom"/>
</dbReference>
<proteinExistence type="inferred from homology"/>
<dbReference type="Pfam" id="PF00742">
    <property type="entry name" value="Homoserine_dh"/>
    <property type="match status" value="1"/>
</dbReference>
<keyword evidence="10 18" id="KW-0560">Oxidoreductase</keyword>
<evidence type="ECO:0000259" key="20">
    <source>
        <dbReference type="PROSITE" id="PS51671"/>
    </source>
</evidence>
<evidence type="ECO:0000256" key="17">
    <source>
        <dbReference type="PIRSR" id="PIRSR000098-2"/>
    </source>
</evidence>
<dbReference type="Pfam" id="PF03447">
    <property type="entry name" value="NAD_binding_3"/>
    <property type="match status" value="1"/>
</dbReference>
<evidence type="ECO:0000256" key="6">
    <source>
        <dbReference type="ARBA" id="ARBA00013376"/>
    </source>
</evidence>
<evidence type="ECO:0000256" key="15">
    <source>
        <dbReference type="ARBA" id="ARBA00049031"/>
    </source>
</evidence>
<comment type="similarity">
    <text evidence="4 19">Belongs to the homoserine dehydrogenase family.</text>
</comment>
<dbReference type="Gene3D" id="3.40.50.720">
    <property type="entry name" value="NAD(P)-binding Rossmann-like Domain"/>
    <property type="match status" value="1"/>
</dbReference>
<dbReference type="NCBIfam" id="NF004976">
    <property type="entry name" value="PRK06349.1"/>
    <property type="match status" value="1"/>
</dbReference>
<evidence type="ECO:0000256" key="18">
    <source>
        <dbReference type="RuleBase" id="RU000579"/>
    </source>
</evidence>
<evidence type="ECO:0000256" key="14">
    <source>
        <dbReference type="ARBA" id="ARBA00048841"/>
    </source>
</evidence>
<comment type="pathway">
    <text evidence="3 18">Amino-acid biosynthesis; L-methionine biosynthesis via de novo pathway; L-homoserine from L-aspartate: step 3/3.</text>
</comment>
<dbReference type="PROSITE" id="PS01042">
    <property type="entry name" value="HOMOSER_DHGENASE"/>
    <property type="match status" value="1"/>
</dbReference>
<sequence length="447" mass="47294">MDYRRFTEEDRVAENTTPIRVALLGAGTVGSATARLLVEQKEELGKRIGRPIELVGVACLDPDEVNYPWIDKSLLTTDTAGLCTRADIVIELIGGTTVARTFVLKAIESGASVVTANKALLAKYGPEIYQAAADKGVDIYFEAAVGGAIPFLRPLRESLVGDKVTSMLGIVNGTTNYILDEMTTKGLQFDDVLKDAQAKGYAEADPTGDIEGYDAANKAAIMATLGFHTNVTIDDVSVEGITKITADDIAAATAEHKVIKLLAVVERSEAGVSARVYPALLSDTHPLASVHGSFNAVFVKAEAADDLMFYGRGAGGDPTASAVVGDVVTEARHIAAGCTGPEIPLYNDLPFAPADASRAAFAVRFLIHDKPGVLAAIAAEFARNGVSINGVNQDLKPTAVDPGYDGEIQQLRIVTHPTDEVTLRNTVKAVQQLDFVTGEPSILRVLD</sequence>
<evidence type="ECO:0000256" key="19">
    <source>
        <dbReference type="RuleBase" id="RU004171"/>
    </source>
</evidence>
<reference evidence="21 22" key="1">
    <citation type="submission" date="2020-02" db="EMBL/GenBank/DDBJ databases">
        <title>Characterization of phylogenetic diversity of novel bifidobacterial species isolated in Czech ZOOs.</title>
        <authorList>
            <person name="Lugli G.A."/>
            <person name="Vera N.B."/>
            <person name="Ventura M."/>
        </authorList>
    </citation>
    <scope>NUCLEOTIDE SEQUENCE [LARGE SCALE GENOMIC DNA]</scope>
    <source>
        <strain evidence="21 22">DSM 109958</strain>
    </source>
</reference>
<dbReference type="GO" id="GO:0009088">
    <property type="term" value="P:threonine biosynthetic process"/>
    <property type="evidence" value="ECO:0007669"/>
    <property type="project" value="UniProtKB-UniPathway"/>
</dbReference>
<evidence type="ECO:0000256" key="1">
    <source>
        <dbReference type="ARBA" id="ARBA00001920"/>
    </source>
</evidence>
<dbReference type="EC" id="1.1.1.3" evidence="5 18"/>
<protein>
    <recommendedName>
        <fullName evidence="6 18">Homoserine dehydrogenase</fullName>
        <ecNumber evidence="5 18">1.1.1.3</ecNumber>
    </recommendedName>
</protein>
<dbReference type="EMBL" id="JAAIIH010000016">
    <property type="protein sequence ID" value="NMN01107.1"/>
    <property type="molecule type" value="Genomic_DNA"/>
</dbReference>
<evidence type="ECO:0000313" key="21">
    <source>
        <dbReference type="EMBL" id="NMN01107.1"/>
    </source>
</evidence>
<keyword evidence="8 18" id="KW-0791">Threonine biosynthesis</keyword>
<evidence type="ECO:0000256" key="4">
    <source>
        <dbReference type="ARBA" id="ARBA00006753"/>
    </source>
</evidence>
<keyword evidence="22" id="KW-1185">Reference proteome</keyword>
<evidence type="ECO:0000256" key="8">
    <source>
        <dbReference type="ARBA" id="ARBA00022697"/>
    </source>
</evidence>
<evidence type="ECO:0000256" key="2">
    <source>
        <dbReference type="ARBA" id="ARBA00005056"/>
    </source>
</evidence>
<comment type="cofactor">
    <cofactor evidence="1">
        <name>a metal cation</name>
        <dbReference type="ChEBI" id="CHEBI:25213"/>
    </cofactor>
</comment>
<evidence type="ECO:0000256" key="13">
    <source>
        <dbReference type="ARBA" id="ARBA00044930"/>
    </source>
</evidence>
<dbReference type="AlphaFoldDB" id="A0A7Y0F317"/>
<dbReference type="InterPro" id="IPR019811">
    <property type="entry name" value="HDH_CS"/>
</dbReference>
<feature type="active site" description="Proton donor" evidence="16">
    <location>
        <position position="218"/>
    </location>
</feature>
<feature type="domain" description="ACT" evidence="20">
    <location>
        <begin position="362"/>
        <end position="444"/>
    </location>
</feature>
<feature type="binding site" evidence="17">
    <location>
        <position position="118"/>
    </location>
    <ligand>
        <name>NADPH</name>
        <dbReference type="ChEBI" id="CHEBI:57783"/>
    </ligand>
</feature>
<evidence type="ECO:0000256" key="10">
    <source>
        <dbReference type="ARBA" id="ARBA00023002"/>
    </source>
</evidence>
<comment type="catalytic activity">
    <reaction evidence="15">
        <text>L-homoserine + NAD(+) = L-aspartate 4-semialdehyde + NADH + H(+)</text>
        <dbReference type="Rhea" id="RHEA:15757"/>
        <dbReference type="ChEBI" id="CHEBI:15378"/>
        <dbReference type="ChEBI" id="CHEBI:57476"/>
        <dbReference type="ChEBI" id="CHEBI:57540"/>
        <dbReference type="ChEBI" id="CHEBI:57945"/>
        <dbReference type="ChEBI" id="CHEBI:537519"/>
        <dbReference type="EC" id="1.1.1.3"/>
    </reaction>
    <physiologicalReaction direction="right-to-left" evidence="15">
        <dbReference type="Rhea" id="RHEA:15759"/>
    </physiologicalReaction>
</comment>
<dbReference type="InterPro" id="IPR016204">
    <property type="entry name" value="HDH"/>
</dbReference>
<keyword evidence="9 17" id="KW-0521">NADP</keyword>
<dbReference type="PANTHER" id="PTHR43331:SF1">
    <property type="entry name" value="HOMOSERINE DEHYDROGENASE"/>
    <property type="match status" value="1"/>
</dbReference>
<evidence type="ECO:0000313" key="22">
    <source>
        <dbReference type="Proteomes" id="UP000588277"/>
    </source>
</evidence>
<dbReference type="Gene3D" id="3.30.70.260">
    <property type="match status" value="1"/>
</dbReference>
<keyword evidence="7 18" id="KW-0028">Amino-acid biosynthesis</keyword>
<dbReference type="UniPathway" id="UPA00051">
    <property type="reaction ID" value="UER00465"/>
</dbReference>
<dbReference type="SUPFAM" id="SSF55021">
    <property type="entry name" value="ACT-like"/>
    <property type="match status" value="1"/>
</dbReference>
<dbReference type="GO" id="GO:0004412">
    <property type="term" value="F:homoserine dehydrogenase activity"/>
    <property type="evidence" value="ECO:0007669"/>
    <property type="project" value="UniProtKB-EC"/>
</dbReference>
<keyword evidence="11" id="KW-0915">Sodium</keyword>
<evidence type="ECO:0000256" key="7">
    <source>
        <dbReference type="ARBA" id="ARBA00022605"/>
    </source>
</evidence>
<evidence type="ECO:0000256" key="3">
    <source>
        <dbReference type="ARBA" id="ARBA00005062"/>
    </source>
</evidence>
<dbReference type="PIRSF" id="PIRSF000098">
    <property type="entry name" value="Homoser_dehydrog"/>
    <property type="match status" value="1"/>
</dbReference>
<dbReference type="Proteomes" id="UP000588277">
    <property type="component" value="Unassembled WGS sequence"/>
</dbReference>
<organism evidence="21 22">
    <name type="scientific">Bifidobacterium moraviense</name>
    <dbReference type="NCBI Taxonomy" id="2675323"/>
    <lineage>
        <taxon>Bacteria</taxon>
        <taxon>Bacillati</taxon>
        <taxon>Actinomycetota</taxon>
        <taxon>Actinomycetes</taxon>
        <taxon>Bifidobacteriales</taxon>
        <taxon>Bifidobacteriaceae</taxon>
        <taxon>Bifidobacterium</taxon>
    </lineage>
</organism>
<feature type="binding site" evidence="17">
    <location>
        <begin position="24"/>
        <end position="31"/>
    </location>
    <ligand>
        <name>NADP(+)</name>
        <dbReference type="ChEBI" id="CHEBI:58349"/>
    </ligand>
</feature>
<dbReference type="GO" id="GO:0009086">
    <property type="term" value="P:methionine biosynthetic process"/>
    <property type="evidence" value="ECO:0007669"/>
    <property type="project" value="UniProtKB-KW"/>
</dbReference>
<dbReference type="PROSITE" id="PS51671">
    <property type="entry name" value="ACT"/>
    <property type="match status" value="1"/>
</dbReference>
<evidence type="ECO:0000256" key="9">
    <source>
        <dbReference type="ARBA" id="ARBA00022857"/>
    </source>
</evidence>
<dbReference type="PANTHER" id="PTHR43331">
    <property type="entry name" value="HOMOSERINE DEHYDROGENASE"/>
    <property type="match status" value="1"/>
</dbReference>
<evidence type="ECO:0000256" key="11">
    <source>
        <dbReference type="ARBA" id="ARBA00023053"/>
    </source>
</evidence>
<evidence type="ECO:0000256" key="16">
    <source>
        <dbReference type="PIRSR" id="PIRSR000098-1"/>
    </source>
</evidence>
<dbReference type="Gene3D" id="3.30.360.10">
    <property type="entry name" value="Dihydrodipicolinate Reductase, domain 2"/>
    <property type="match status" value="1"/>
</dbReference>
<evidence type="ECO:0000256" key="5">
    <source>
        <dbReference type="ARBA" id="ARBA00013213"/>
    </source>
</evidence>
<comment type="function">
    <text evidence="13">Catalyzes the conversion of L-aspartate-beta-semialdehyde (L-Asa) to L-homoserine (L-Hse), the third step in the biosynthesis of threonine and methionine from aspartate.</text>
</comment>
<keyword evidence="12 18" id="KW-0486">Methionine biosynthesis</keyword>
<evidence type="ECO:0000256" key="12">
    <source>
        <dbReference type="ARBA" id="ARBA00023167"/>
    </source>
</evidence>
<accession>A0A7Y0F317</accession>
<name>A0A7Y0F317_9BIFI</name>
<feature type="binding site" evidence="17">
    <location>
        <position position="203"/>
    </location>
    <ligand>
        <name>L-homoserine</name>
        <dbReference type="ChEBI" id="CHEBI:57476"/>
    </ligand>
</feature>
<dbReference type="SUPFAM" id="SSF55347">
    <property type="entry name" value="Glyceraldehyde-3-phosphate dehydrogenase-like, C-terminal domain"/>
    <property type="match status" value="1"/>
</dbReference>
<dbReference type="InterPro" id="IPR045865">
    <property type="entry name" value="ACT-like_dom_sf"/>
</dbReference>
<gene>
    <name evidence="21" type="ORF">G1C96_1690</name>
</gene>
<dbReference type="InterPro" id="IPR001342">
    <property type="entry name" value="HDH_cat"/>
</dbReference>
<dbReference type="GO" id="GO:0050661">
    <property type="term" value="F:NADP binding"/>
    <property type="evidence" value="ECO:0007669"/>
    <property type="project" value="InterPro"/>
</dbReference>
<dbReference type="InterPro" id="IPR005106">
    <property type="entry name" value="Asp/hSer_DH_NAD-bd"/>
</dbReference>
<dbReference type="SUPFAM" id="SSF51735">
    <property type="entry name" value="NAD(P)-binding Rossmann-fold domains"/>
    <property type="match status" value="1"/>
</dbReference>
<dbReference type="FunFam" id="3.30.360.10:FF:000005">
    <property type="entry name" value="Homoserine dehydrogenase"/>
    <property type="match status" value="1"/>
</dbReference>
<dbReference type="Pfam" id="PF01842">
    <property type="entry name" value="ACT"/>
    <property type="match status" value="1"/>
</dbReference>